<evidence type="ECO:0008006" key="3">
    <source>
        <dbReference type="Google" id="ProtNLM"/>
    </source>
</evidence>
<sequence>MENKTETKICQNCKKDFVIEPDDFGFYEKMKVPVPEKCPECRQQLRTLFRNFKTLYKRPSSMSGKMIVSVYNPDVPFPVYDISEWWSDGWDPMEYGVDIDWNRPFFDRLGELFNKVPRVSIMNSQTENCEYSNQINQSKNCYLVFGGLDDEDCDYGHIIWNCRDSVDNLYLFKSESCYECLDCLKSTKLFYSEECEACIESVGLFDCRNCLNCIGCVGQVGKSYCIFNKQVSKEEYKKFLQDHPLSDPAAIQYILKERDSLRHNLPQRSFFGSHNNNVSGNHIYNAHNVHYSFDVKSGENSKFCFTVRQAMDSYDASFTGEATECYQILTMLGNTSRTIGSQQIVDSHDVFYSDHCYNCNDVFGCYGLRKKSYCILNKQYTKEEYNTLFPKLVEHMKKNKEWGEFFAKEISPFGYNEAIVNEYMPLTQGEALRQGFKWRDDIPGTKGLGTIKYSDLPRNPQDYSDDLLNEVLTCASCEKNYRLINREINFYKRNKLALPSKCFNCRHENRMKKRNPRTLWDSTCAKCGINIKTSYKPEDQKIYQLYCEKCYQQEVY</sequence>
<dbReference type="AlphaFoldDB" id="A0A1F6V1K9"/>
<proteinExistence type="predicted"/>
<organism evidence="1 2">
    <name type="scientific">Candidatus Nomurabacteria bacterium RIFCSPHIGHO2_01_FULL_40_12</name>
    <dbReference type="NCBI Taxonomy" id="1801737"/>
    <lineage>
        <taxon>Bacteria</taxon>
        <taxon>Candidatus Nomuraibacteriota</taxon>
    </lineage>
</organism>
<protein>
    <recommendedName>
        <fullName evidence="3">Zinc-binding domain-containing protein</fullName>
    </recommendedName>
</protein>
<dbReference type="Proteomes" id="UP000177602">
    <property type="component" value="Unassembled WGS sequence"/>
</dbReference>
<dbReference type="STRING" id="1801737.A2818_01890"/>
<reference evidence="1 2" key="1">
    <citation type="journal article" date="2016" name="Nat. Commun.">
        <title>Thousands of microbial genomes shed light on interconnected biogeochemical processes in an aquifer system.</title>
        <authorList>
            <person name="Anantharaman K."/>
            <person name="Brown C.T."/>
            <person name="Hug L.A."/>
            <person name="Sharon I."/>
            <person name="Castelle C.J."/>
            <person name="Probst A.J."/>
            <person name="Thomas B.C."/>
            <person name="Singh A."/>
            <person name="Wilkins M.J."/>
            <person name="Karaoz U."/>
            <person name="Brodie E.L."/>
            <person name="Williams K.H."/>
            <person name="Hubbard S.S."/>
            <person name="Banfield J.F."/>
        </authorList>
    </citation>
    <scope>NUCLEOTIDE SEQUENCE [LARGE SCALE GENOMIC DNA]</scope>
</reference>
<evidence type="ECO:0000313" key="2">
    <source>
        <dbReference type="Proteomes" id="UP000177602"/>
    </source>
</evidence>
<name>A0A1F6V1K9_9BACT</name>
<accession>A0A1F6V1K9</accession>
<evidence type="ECO:0000313" key="1">
    <source>
        <dbReference type="EMBL" id="OGI63557.1"/>
    </source>
</evidence>
<gene>
    <name evidence="1" type="ORF">A2818_01890</name>
</gene>
<comment type="caution">
    <text evidence="1">The sequence shown here is derived from an EMBL/GenBank/DDBJ whole genome shotgun (WGS) entry which is preliminary data.</text>
</comment>
<dbReference type="EMBL" id="MFTN01000001">
    <property type="protein sequence ID" value="OGI63557.1"/>
    <property type="molecule type" value="Genomic_DNA"/>
</dbReference>